<dbReference type="RefSeq" id="WP_028311522.1">
    <property type="nucleotide sequence ID" value="NZ_AXWS01000013.1"/>
</dbReference>
<feature type="domain" description="Enoyl reductase (ER)" evidence="3">
    <location>
        <begin position="10"/>
        <end position="327"/>
    </location>
</feature>
<dbReference type="OrthoDB" id="4190732at2"/>
<reference evidence="5" key="5">
    <citation type="submission" date="2025-08" db="UniProtKB">
        <authorList>
            <consortium name="RefSeq"/>
        </authorList>
    </citation>
    <scope>IDENTIFICATION</scope>
</reference>
<accession>A0A8B6X3X4</accession>
<reference evidence="5" key="4">
    <citation type="journal article" date="2008" name="Cell. Mol. Life Sci.">
        <title>Medium- and short-chain dehydrogenase/reductase gene and protein families : The role of zinc for alcohol dehydrogenase structure and function.</title>
        <authorList>
            <person name="Auld D.S."/>
            <person name="Bergman T."/>
        </authorList>
    </citation>
    <scope>NUCLEOTIDE SEQUENCE</scope>
</reference>
<keyword evidence="4" id="KW-1185">Reference proteome</keyword>
<dbReference type="Pfam" id="PF13602">
    <property type="entry name" value="ADH_zinc_N_2"/>
    <property type="match status" value="1"/>
</dbReference>
<reference evidence="5" key="1">
    <citation type="journal article" date="2002" name="Eur. J. Biochem.">
        <title>Medium-chain dehydrogenases/reductases (MDR). Family characterizations including genome comparisons and active site modeling.</title>
        <authorList>
            <person name="Nordling E."/>
            <person name="Jornvall H."/>
            <person name="Persson B."/>
        </authorList>
    </citation>
    <scope>NUCLEOTIDE SEQUENCE</scope>
</reference>
<organism evidence="4 5">
    <name type="scientific">Derxia gummosa DSM 723</name>
    <dbReference type="NCBI Taxonomy" id="1121388"/>
    <lineage>
        <taxon>Bacteria</taxon>
        <taxon>Pseudomonadati</taxon>
        <taxon>Pseudomonadota</taxon>
        <taxon>Betaproteobacteria</taxon>
        <taxon>Burkholderiales</taxon>
        <taxon>Alcaligenaceae</taxon>
        <taxon>Derxia</taxon>
    </lineage>
</organism>
<evidence type="ECO:0000256" key="2">
    <source>
        <dbReference type="ARBA" id="ARBA00023002"/>
    </source>
</evidence>
<keyword evidence="2" id="KW-0560">Oxidoreductase</keyword>
<reference evidence="5" key="3">
    <citation type="journal article" date="2008" name="Cell. Mol. Life Sci.">
        <title>Medium- and short-chain dehydrogenase/reductase gene and protein families : the MDR superfamily.</title>
        <authorList>
            <person name="Persson B."/>
            <person name="Hedlund J."/>
            <person name="Jornvall H."/>
        </authorList>
    </citation>
    <scope>NUCLEOTIDE SEQUENCE</scope>
</reference>
<dbReference type="InterPro" id="IPR036291">
    <property type="entry name" value="NAD(P)-bd_dom_sf"/>
</dbReference>
<dbReference type="PANTHER" id="PTHR48106:SF13">
    <property type="entry name" value="QUINONE OXIDOREDUCTASE-RELATED"/>
    <property type="match status" value="1"/>
</dbReference>
<dbReference type="AlphaFoldDB" id="A0A8B6X3X4"/>
<dbReference type="Pfam" id="PF08240">
    <property type="entry name" value="ADH_N"/>
    <property type="match status" value="1"/>
</dbReference>
<dbReference type="InterPro" id="IPR013154">
    <property type="entry name" value="ADH-like_N"/>
</dbReference>
<dbReference type="Gene3D" id="3.90.180.10">
    <property type="entry name" value="Medium-chain alcohol dehydrogenases, catalytic domain"/>
    <property type="match status" value="1"/>
</dbReference>
<evidence type="ECO:0000256" key="1">
    <source>
        <dbReference type="ARBA" id="ARBA00022857"/>
    </source>
</evidence>
<proteinExistence type="predicted"/>
<evidence type="ECO:0000313" key="4">
    <source>
        <dbReference type="Proteomes" id="UP000675920"/>
    </source>
</evidence>
<dbReference type="InterPro" id="IPR020843">
    <property type="entry name" value="ER"/>
</dbReference>
<dbReference type="GO" id="GO:0035925">
    <property type="term" value="F:mRNA 3'-UTR AU-rich region binding"/>
    <property type="evidence" value="ECO:0007669"/>
    <property type="project" value="TreeGrafter"/>
</dbReference>
<evidence type="ECO:0000313" key="5">
    <source>
        <dbReference type="RefSeq" id="WP_028311522.1"/>
    </source>
</evidence>
<keyword evidence="1" id="KW-0521">NADP</keyword>
<name>A0A8B6X3X4_9BURK</name>
<dbReference type="Gene3D" id="3.40.50.720">
    <property type="entry name" value="NAD(P)-binding Rossmann-like Domain"/>
    <property type="match status" value="1"/>
</dbReference>
<evidence type="ECO:0000259" key="3">
    <source>
        <dbReference type="SMART" id="SM00829"/>
    </source>
</evidence>
<dbReference type="SUPFAM" id="SSF50129">
    <property type="entry name" value="GroES-like"/>
    <property type="match status" value="1"/>
</dbReference>
<dbReference type="Proteomes" id="UP000675920">
    <property type="component" value="Unplaced"/>
</dbReference>
<dbReference type="GO" id="GO:0005829">
    <property type="term" value="C:cytosol"/>
    <property type="evidence" value="ECO:0007669"/>
    <property type="project" value="TreeGrafter"/>
</dbReference>
<dbReference type="PANTHER" id="PTHR48106">
    <property type="entry name" value="QUINONE OXIDOREDUCTASE PIG3-RELATED"/>
    <property type="match status" value="1"/>
</dbReference>
<protein>
    <submittedName>
        <fullName evidence="5">Quinone oxidoreductase family protein</fullName>
        <ecNumber evidence="5">1.1.1.-</ecNumber>
    </submittedName>
</protein>
<dbReference type="SUPFAM" id="SSF51735">
    <property type="entry name" value="NAD(P)-binding Rossmann-fold domains"/>
    <property type="match status" value="1"/>
</dbReference>
<dbReference type="InterPro" id="IPR011032">
    <property type="entry name" value="GroES-like_sf"/>
</dbReference>
<dbReference type="GO" id="GO:0003960">
    <property type="term" value="F:quinone reductase (NADPH) activity"/>
    <property type="evidence" value="ECO:0007669"/>
    <property type="project" value="TreeGrafter"/>
</dbReference>
<dbReference type="GO" id="GO:0070402">
    <property type="term" value="F:NADPH binding"/>
    <property type="evidence" value="ECO:0007669"/>
    <property type="project" value="TreeGrafter"/>
</dbReference>
<dbReference type="EC" id="1.1.1.-" evidence="5"/>
<sequence length="329" mass="33941">MKAIQLDRFGGTDQFRVVELPAPEPGPGQIRVRVHAAGVNFAETLMRENRYAMTPALPWLPGCEAAGTIDALGAGVTRLAVGQRVAAPLFAAGVFAGGYASEVVIDAALALPLPDGLGWDDAVALQVQGLTALALARHVPVAGRSALVSAAAGGVGGLLVQLLREAGAATVTALAGGPAKCALATSLGADAAIDYRAPDWIERVRAAAGGFGPDVIHDSVGGDFTPAALGLLAPRGNLVVYGALNIQRFAFGVPELLALIFRNQSVTGFALAPLLTPERLHADWRELCALHAQGRLRTVIGARLPLEQAGEAHRLLESRASTGKLVLHP</sequence>
<reference evidence="5" key="2">
    <citation type="journal article" date="2003" name="J. Bacteriol.">
        <title>Crystal structures of the quinone oxidoreductase from Thermus thermophilus HB8 and its complex with NADPH: implication for NADPH and substrate recognition.</title>
        <authorList>
            <person name="Shimomura Y."/>
            <person name="Kakuta Y."/>
            <person name="Fukuyama K."/>
        </authorList>
    </citation>
    <scope>NUCLEOTIDE SEQUENCE</scope>
</reference>
<dbReference type="SMART" id="SM00829">
    <property type="entry name" value="PKS_ER"/>
    <property type="match status" value="1"/>
</dbReference>